<evidence type="ECO:0000256" key="1">
    <source>
        <dbReference type="SAM" id="Phobius"/>
    </source>
</evidence>
<reference evidence="2 3" key="1">
    <citation type="submission" date="2011-05" db="EMBL/GenBank/DDBJ databases">
        <title>Whole genome sequence of Microlunatus phosphovorus NM-1.</title>
        <authorList>
            <person name="Hosoyama A."/>
            <person name="Sasaki K."/>
            <person name="Harada T."/>
            <person name="Igarashi R."/>
            <person name="Kawakoshi A."/>
            <person name="Sasagawa M."/>
            <person name="Fukada J."/>
            <person name="Nakamura S."/>
            <person name="Katano Y."/>
            <person name="Hanada S."/>
            <person name="Kamagata Y."/>
            <person name="Nakamura N."/>
            <person name="Yamazaki S."/>
            <person name="Fujita N."/>
        </authorList>
    </citation>
    <scope>NUCLEOTIDE SEQUENCE [LARGE SCALE GENOMIC DNA]</scope>
    <source>
        <strain evidence="3">ATCC 700054 / DSM 10555 / JCM 9379 / NBRC 101784 / NCIMB 13414 / VKM Ac-1990 / NM-1</strain>
    </source>
</reference>
<feature type="transmembrane region" description="Helical" evidence="1">
    <location>
        <begin position="548"/>
        <end position="570"/>
    </location>
</feature>
<name>F5XI73_MICPN</name>
<dbReference type="OrthoDB" id="139907at2"/>
<sequence length="783" mass="83736">MTDVLTPPTDADDTVVNLPKVLPASAGRVEPGIPPTPVHTVESRAWPALLVLAALLGLGYLIGGVLPGLRAEMQTAFWLLGPGALVAGSLRLPALVRFSLVIPVSLAVLVTGGTLLAWNYQLTSRPATALALLVVAVTIAGAVGQLAYGLVTSRRRPRTISGPMEPIDAGAAVRAAALPLGFALGTVVAWGLALPALRTAESSVFGLLAAGSPWFWAALAGMLATLVLAVRMPRGEGVDQAMAAARAAALWAAVLVAVVVLRLTPSLAAEVPIYNWTYKHLGVVDLLLRGTARFEGSTDIYLQWPGMFAGSGWLTFQSGLSPIMAAQWITPVITLASALLAAGLLVTSRAVREIPGHGDKSTRQHKHTEQRDLIGTAAVAGWLVVVATWVGQDYFAPQAIAIVLAGAILVLLPISRSRRAAAWLIVALFLPLLATHQLTPYWILAVVCVLVVLRKAPLWLASVLIIAAVGYLLPRMDVIASYGLFTGFSAENVTVATTATSAGQQLTSWSARACAVLIWLSAAFAWLGIYRRAVKHWRSTGKGRLRSVITGLGSHGALAVMLFAGFGFVLGQSYGGEVILRVYLYSVIPASVLIAVPLTRRLQAAWVGAVTWLVLVTLTAGQAYYGAWWVNKMAPADVQIGGELLGQVQPPAFTRPVIPNWPVRSTANDVQFRGQLWNYDEWLWFSSVSGTDFSDEADFKALEAAVTAGAYVPVYLMVSEAMYAWNDYYQTFPPGAMERLTSELLVRPTWRLVRSDGQTMVFQYIGPGWPIGWDPEGRPVVNR</sequence>
<feature type="transmembrane region" description="Helical" evidence="1">
    <location>
        <begin position="480"/>
        <end position="503"/>
    </location>
</feature>
<keyword evidence="1" id="KW-0812">Transmembrane</keyword>
<dbReference type="eggNOG" id="COG1215">
    <property type="taxonomic scope" value="Bacteria"/>
</dbReference>
<dbReference type="RefSeq" id="WP_013863611.1">
    <property type="nucleotide sequence ID" value="NC_015635.1"/>
</dbReference>
<feature type="transmembrane region" description="Helical" evidence="1">
    <location>
        <begin position="243"/>
        <end position="263"/>
    </location>
</feature>
<keyword evidence="1" id="KW-1133">Transmembrane helix</keyword>
<feature type="transmembrane region" description="Helical" evidence="1">
    <location>
        <begin position="49"/>
        <end position="69"/>
    </location>
</feature>
<accession>F5XI73</accession>
<dbReference type="HOGENOM" id="CLU_394731_0_0_11"/>
<feature type="transmembrane region" description="Helical" evidence="1">
    <location>
        <begin position="130"/>
        <end position="151"/>
    </location>
</feature>
<feature type="transmembrane region" description="Helical" evidence="1">
    <location>
        <begin position="582"/>
        <end position="599"/>
    </location>
</feature>
<feature type="transmembrane region" description="Helical" evidence="1">
    <location>
        <begin position="213"/>
        <end position="231"/>
    </location>
</feature>
<dbReference type="Proteomes" id="UP000007947">
    <property type="component" value="Chromosome"/>
</dbReference>
<feature type="transmembrane region" description="Helical" evidence="1">
    <location>
        <begin position="509"/>
        <end position="527"/>
    </location>
</feature>
<organism evidence="2 3">
    <name type="scientific">Microlunatus phosphovorus (strain ATCC 700054 / DSM 10555 / JCM 9379 / NBRC 101784 / NCIMB 13414 / VKM Ac-1990 / NM-1)</name>
    <dbReference type="NCBI Taxonomy" id="1032480"/>
    <lineage>
        <taxon>Bacteria</taxon>
        <taxon>Bacillati</taxon>
        <taxon>Actinomycetota</taxon>
        <taxon>Actinomycetes</taxon>
        <taxon>Propionibacteriales</taxon>
        <taxon>Propionibacteriaceae</taxon>
        <taxon>Microlunatus</taxon>
    </lineage>
</organism>
<gene>
    <name evidence="2" type="ordered locus">MLP_27280</name>
</gene>
<feature type="transmembrane region" description="Helical" evidence="1">
    <location>
        <begin position="421"/>
        <end position="444"/>
    </location>
</feature>
<evidence type="ECO:0000313" key="2">
    <source>
        <dbReference type="EMBL" id="BAK35742.1"/>
    </source>
</evidence>
<keyword evidence="3" id="KW-1185">Reference proteome</keyword>
<feature type="transmembrane region" description="Helical" evidence="1">
    <location>
        <begin position="328"/>
        <end position="351"/>
    </location>
</feature>
<dbReference type="AlphaFoldDB" id="F5XI73"/>
<feature type="transmembrane region" description="Helical" evidence="1">
    <location>
        <begin position="172"/>
        <end position="193"/>
    </location>
</feature>
<dbReference type="KEGG" id="mph:MLP_27280"/>
<feature type="transmembrane region" description="Helical" evidence="1">
    <location>
        <begin position="456"/>
        <end position="473"/>
    </location>
</feature>
<feature type="transmembrane region" description="Helical" evidence="1">
    <location>
        <begin position="100"/>
        <end position="118"/>
    </location>
</feature>
<feature type="transmembrane region" description="Helical" evidence="1">
    <location>
        <begin position="372"/>
        <end position="390"/>
    </location>
</feature>
<protein>
    <submittedName>
        <fullName evidence="2">Uncharacterized protein</fullName>
    </submittedName>
</protein>
<proteinExistence type="predicted"/>
<feature type="transmembrane region" description="Helical" evidence="1">
    <location>
        <begin position="606"/>
        <end position="630"/>
    </location>
</feature>
<feature type="transmembrane region" description="Helical" evidence="1">
    <location>
        <begin position="396"/>
        <end position="414"/>
    </location>
</feature>
<dbReference type="STRING" id="1032480.MLP_27280"/>
<dbReference type="EMBL" id="AP012204">
    <property type="protein sequence ID" value="BAK35742.1"/>
    <property type="molecule type" value="Genomic_DNA"/>
</dbReference>
<keyword evidence="1" id="KW-0472">Membrane</keyword>
<evidence type="ECO:0000313" key="3">
    <source>
        <dbReference type="Proteomes" id="UP000007947"/>
    </source>
</evidence>